<feature type="transmembrane region" description="Helical" evidence="1">
    <location>
        <begin position="415"/>
        <end position="433"/>
    </location>
</feature>
<keyword evidence="1" id="KW-0812">Transmembrane</keyword>
<gene>
    <name evidence="2" type="ORF">PAT3040_05833</name>
</gene>
<evidence type="ECO:0000313" key="3">
    <source>
        <dbReference type="Proteomes" id="UP000245202"/>
    </source>
</evidence>
<evidence type="ECO:0000256" key="1">
    <source>
        <dbReference type="SAM" id="Phobius"/>
    </source>
</evidence>
<accession>A0A2R5F4L2</accession>
<reference evidence="2 3" key="1">
    <citation type="submission" date="2017-08" db="EMBL/GenBank/DDBJ databases">
        <title>Substantial Increase in Enzyme Production by Combined Drug-Resistance Mutations in Paenibacillus agaridevorans.</title>
        <authorList>
            <person name="Tanaka Y."/>
            <person name="Funane K."/>
            <person name="Hosaka T."/>
            <person name="Shiwa Y."/>
            <person name="Fujita N."/>
            <person name="Miyazaki T."/>
            <person name="Yoshikawa H."/>
            <person name="Murakami K."/>
            <person name="Kasahara K."/>
            <person name="Inaoka T."/>
            <person name="Hiraga Y."/>
            <person name="Ochi K."/>
        </authorList>
    </citation>
    <scope>NUCLEOTIDE SEQUENCE [LARGE SCALE GENOMIC DNA]</scope>
    <source>
        <strain evidence="2 3">T-3040</strain>
    </source>
</reference>
<dbReference type="AlphaFoldDB" id="A0A2R5F4L2"/>
<sequence length="478" mass="52919">MGKWLKAEWLYVAAAGIVAIVLLFAGPFIGVADNGDFLRIMGTAGLNYYDAGESYEDRFFGYAHALFAYDGFLRGFYPSTQILLVVLARLIGGIANGEAFDIRILGGIYTALLLAAGYVAITAVRTEFRIVSALLALLMVFVFADVGYLAYFNSLFGEPVSFVFLLLSIGFGLKLARSEQPTVPLLLLFYASVLFLTCSKTQNAPIGIGFALLGLRYIGLGDKGRRIRTWIVGLSAFTVLASVTMYVAAPKDFKEINIYQTVFFGILNNSPDVEGDLDKLGLPQRLSVLAGTNYFQAGTAIPQNDPSLKEDFYDRISHFDVLGFYLSHPGRLVEKMAYAAENGMSIRPYYLGNYEKSEGKERGALSFRFSGWSEFKHRYVPNELWFVVAFFAAYMAVACLEWFKARALGSRIKAELFLLLALTGIFAFLIPILGDGQADMGKHLFLFNVCFDAMVVSSVVWAIYRICKQVRELGHTGQ</sequence>
<protein>
    <recommendedName>
        <fullName evidence="4">Glycosyltransferase RgtA/B/C/D-like domain-containing protein</fullName>
    </recommendedName>
</protein>
<organism evidence="2 3">
    <name type="scientific">Paenibacillus agaridevorans</name>
    <dbReference type="NCBI Taxonomy" id="171404"/>
    <lineage>
        <taxon>Bacteria</taxon>
        <taxon>Bacillati</taxon>
        <taxon>Bacillota</taxon>
        <taxon>Bacilli</taxon>
        <taxon>Bacillales</taxon>
        <taxon>Paenibacillaceae</taxon>
        <taxon>Paenibacillus</taxon>
    </lineage>
</organism>
<dbReference type="Proteomes" id="UP000245202">
    <property type="component" value="Unassembled WGS sequence"/>
</dbReference>
<evidence type="ECO:0008006" key="4">
    <source>
        <dbReference type="Google" id="ProtNLM"/>
    </source>
</evidence>
<comment type="caution">
    <text evidence="2">The sequence shown here is derived from an EMBL/GenBank/DDBJ whole genome shotgun (WGS) entry which is preliminary data.</text>
</comment>
<feature type="transmembrane region" description="Helical" evidence="1">
    <location>
        <begin position="9"/>
        <end position="29"/>
    </location>
</feature>
<keyword evidence="1" id="KW-0472">Membrane</keyword>
<evidence type="ECO:0000313" key="2">
    <source>
        <dbReference type="EMBL" id="GBG11054.1"/>
    </source>
</evidence>
<name>A0A2R5F4L2_9BACL</name>
<keyword evidence="3" id="KW-1185">Reference proteome</keyword>
<dbReference type="RefSeq" id="WP_108995427.1">
    <property type="nucleotide sequence ID" value="NZ_BDQX01000381.1"/>
</dbReference>
<feature type="transmembrane region" description="Helical" evidence="1">
    <location>
        <begin position="227"/>
        <end position="249"/>
    </location>
</feature>
<feature type="transmembrane region" description="Helical" evidence="1">
    <location>
        <begin position="188"/>
        <end position="215"/>
    </location>
</feature>
<feature type="transmembrane region" description="Helical" evidence="1">
    <location>
        <begin position="130"/>
        <end position="152"/>
    </location>
</feature>
<feature type="transmembrane region" description="Helical" evidence="1">
    <location>
        <begin position="445"/>
        <end position="464"/>
    </location>
</feature>
<feature type="transmembrane region" description="Helical" evidence="1">
    <location>
        <begin position="75"/>
        <end position="92"/>
    </location>
</feature>
<proteinExistence type="predicted"/>
<dbReference type="EMBL" id="BDQX01000381">
    <property type="protein sequence ID" value="GBG11054.1"/>
    <property type="molecule type" value="Genomic_DNA"/>
</dbReference>
<feature type="transmembrane region" description="Helical" evidence="1">
    <location>
        <begin position="384"/>
        <end position="403"/>
    </location>
</feature>
<keyword evidence="1" id="KW-1133">Transmembrane helix</keyword>
<feature type="transmembrane region" description="Helical" evidence="1">
    <location>
        <begin position="159"/>
        <end position="176"/>
    </location>
</feature>
<feature type="transmembrane region" description="Helical" evidence="1">
    <location>
        <begin position="104"/>
        <end position="124"/>
    </location>
</feature>